<dbReference type="Proteomes" id="UP001150603">
    <property type="component" value="Unassembled WGS sequence"/>
</dbReference>
<protein>
    <submittedName>
        <fullName evidence="1">Uncharacterized protein</fullName>
    </submittedName>
</protein>
<comment type="caution">
    <text evidence="1">The sequence shown here is derived from an EMBL/GenBank/DDBJ whole genome shotgun (WGS) entry which is preliminary data.</text>
</comment>
<feature type="non-terminal residue" evidence="1">
    <location>
        <position position="120"/>
    </location>
</feature>
<accession>A0ACC1JDF0</accession>
<reference evidence="1" key="1">
    <citation type="submission" date="2022-07" db="EMBL/GenBank/DDBJ databases">
        <title>Phylogenomic reconstructions and comparative analyses of Kickxellomycotina fungi.</title>
        <authorList>
            <person name="Reynolds N.K."/>
            <person name="Stajich J.E."/>
            <person name="Barry K."/>
            <person name="Grigoriev I.V."/>
            <person name="Crous P."/>
            <person name="Smith M.E."/>
        </authorList>
    </citation>
    <scope>NUCLEOTIDE SEQUENCE</scope>
    <source>
        <strain evidence="1">NRRL 5244</strain>
    </source>
</reference>
<proteinExistence type="predicted"/>
<name>A0ACC1JDF0_9FUNG</name>
<keyword evidence="2" id="KW-1185">Reference proteome</keyword>
<sequence>MSFENGNWCLIESDPGVFTELIENMGVRDVQVEELYSLDADTLSSMAPVYGLIFLFKWQQGRSSKAHSQTEQPVSSPENVYFAQQIINNACATQAILSILLNRSQDLELGETLTNFRSFS</sequence>
<evidence type="ECO:0000313" key="1">
    <source>
        <dbReference type="EMBL" id="KAJ1948398.1"/>
    </source>
</evidence>
<dbReference type="EMBL" id="JANBPW010000749">
    <property type="protein sequence ID" value="KAJ1948398.1"/>
    <property type="molecule type" value="Genomic_DNA"/>
</dbReference>
<organism evidence="1 2">
    <name type="scientific">Linderina macrospora</name>
    <dbReference type="NCBI Taxonomy" id="4868"/>
    <lineage>
        <taxon>Eukaryota</taxon>
        <taxon>Fungi</taxon>
        <taxon>Fungi incertae sedis</taxon>
        <taxon>Zoopagomycota</taxon>
        <taxon>Kickxellomycotina</taxon>
        <taxon>Kickxellomycetes</taxon>
        <taxon>Kickxellales</taxon>
        <taxon>Kickxellaceae</taxon>
        <taxon>Linderina</taxon>
    </lineage>
</organism>
<gene>
    <name evidence="1" type="ORF">FBU59_001615</name>
</gene>
<evidence type="ECO:0000313" key="2">
    <source>
        <dbReference type="Proteomes" id="UP001150603"/>
    </source>
</evidence>